<feature type="domain" description="Beta/gamma crystallin 'Greek key'" evidence="3">
    <location>
        <begin position="1"/>
        <end position="41"/>
    </location>
</feature>
<organism evidence="4 5">
    <name type="scientific">Echinicola arenosa</name>
    <dbReference type="NCBI Taxonomy" id="2774144"/>
    <lineage>
        <taxon>Bacteria</taxon>
        <taxon>Pseudomonadati</taxon>
        <taxon>Bacteroidota</taxon>
        <taxon>Cytophagia</taxon>
        <taxon>Cytophagales</taxon>
        <taxon>Cyclobacteriaceae</taxon>
        <taxon>Echinicola</taxon>
    </lineage>
</organism>
<sequence>MAIKIFDGLNFTGDNATLETGKYPVLPTLGIDKLSSVKVEPGTYAEFFITRGFRDGSFILFAGDYPNLSGQNNKIDSVKVFDHDSDIFPIIEFYTSFNFSGIQQNLAATGQVTNLDSPFLQHDVFSSVRVPDGVTITLFRDSNRQGPSLTLEPGEYHDLRIFGFDDIISSIQIVQDNLEVTNIEYISEASTDGEPILIESTAQNGSSLQQQVNLSLQTAYEETFTRSFSNSTLFGLEISRTLTVGIEKGPLSASLSQTITATFENTFTFGREETKSRTVTVSKGLLLNIPPEHIAKAFMTLTPRSTTIEAIYTLGLKGTDLTTKQNVTIEVQSASVGTVVIEEFTPVEA</sequence>
<dbReference type="Gene3D" id="2.60.20.10">
    <property type="entry name" value="Crystallins"/>
    <property type="match status" value="2"/>
</dbReference>
<keyword evidence="2" id="KW-0677">Repeat</keyword>
<keyword evidence="5" id="KW-1185">Reference proteome</keyword>
<dbReference type="InterPro" id="IPR011024">
    <property type="entry name" value="G_crystallin-like"/>
</dbReference>
<evidence type="ECO:0000256" key="2">
    <source>
        <dbReference type="ARBA" id="ARBA00022737"/>
    </source>
</evidence>
<proteinExistence type="inferred from homology"/>
<evidence type="ECO:0000256" key="1">
    <source>
        <dbReference type="ARBA" id="ARBA00009646"/>
    </source>
</evidence>
<evidence type="ECO:0000259" key="3">
    <source>
        <dbReference type="PROSITE" id="PS50915"/>
    </source>
</evidence>
<dbReference type="SUPFAM" id="SSF56973">
    <property type="entry name" value="Aerolisin/ETX pore-forming domain"/>
    <property type="match status" value="1"/>
</dbReference>
<dbReference type="Proteomes" id="UP000647133">
    <property type="component" value="Unassembled WGS sequence"/>
</dbReference>
<protein>
    <recommendedName>
        <fullName evidence="3">Beta/gamma crystallin 'Greek key' domain-containing protein</fullName>
    </recommendedName>
</protein>
<dbReference type="Gene3D" id="2.170.15.10">
    <property type="entry name" value="Proaerolysin, chain A, domain 3"/>
    <property type="match status" value="1"/>
</dbReference>
<dbReference type="SMART" id="SM00247">
    <property type="entry name" value="XTALbg"/>
    <property type="match status" value="2"/>
</dbReference>
<dbReference type="InterPro" id="IPR001064">
    <property type="entry name" value="Beta/gamma_crystallin"/>
</dbReference>
<reference evidence="4 5" key="1">
    <citation type="submission" date="2020-09" db="EMBL/GenBank/DDBJ databases">
        <title>Echinicola sp. CAU 1574 isolated from sand of Sido Beach.</title>
        <authorList>
            <person name="Kim W."/>
        </authorList>
    </citation>
    <scope>NUCLEOTIDE SEQUENCE [LARGE SCALE GENOMIC DNA]</scope>
    <source>
        <strain evidence="4 5">CAU 1574</strain>
    </source>
</reference>
<dbReference type="EMBL" id="JACYTQ010000003">
    <property type="protein sequence ID" value="MBD8489118.1"/>
    <property type="molecule type" value="Genomic_DNA"/>
</dbReference>
<dbReference type="Pfam" id="PF00030">
    <property type="entry name" value="Crystall"/>
    <property type="match status" value="1"/>
</dbReference>
<comment type="caution">
    <text evidence="4">The sequence shown here is derived from an EMBL/GenBank/DDBJ whole genome shotgun (WGS) entry which is preliminary data.</text>
</comment>
<gene>
    <name evidence="4" type="ORF">IFO69_10210</name>
</gene>
<dbReference type="RefSeq" id="WP_192010007.1">
    <property type="nucleotide sequence ID" value="NZ_JACYTQ010000003.1"/>
</dbReference>
<dbReference type="PROSITE" id="PS50915">
    <property type="entry name" value="CRYSTALLIN_BETA_GAMMA"/>
    <property type="match status" value="1"/>
</dbReference>
<evidence type="ECO:0000313" key="5">
    <source>
        <dbReference type="Proteomes" id="UP000647133"/>
    </source>
</evidence>
<name>A0ABR9AJY4_9BACT</name>
<accession>A0ABR9AJY4</accession>
<comment type="similarity">
    <text evidence="1">Belongs to the beta/gamma-crystallin family.</text>
</comment>
<dbReference type="SUPFAM" id="SSF49695">
    <property type="entry name" value="gamma-Crystallin-like"/>
    <property type="match status" value="1"/>
</dbReference>
<evidence type="ECO:0000313" key="4">
    <source>
        <dbReference type="EMBL" id="MBD8489118.1"/>
    </source>
</evidence>